<dbReference type="PANTHER" id="PTHR43606">
    <property type="entry name" value="PHOSPHATASE, PUTATIVE (AFU_ORTHOLOGUE AFUA_6G08710)-RELATED"/>
    <property type="match status" value="1"/>
</dbReference>
<dbReference type="CDD" id="cd07389">
    <property type="entry name" value="MPP_PhoD"/>
    <property type="match status" value="1"/>
</dbReference>
<protein>
    <submittedName>
        <fullName evidence="4">Phospholipase D</fullName>
        <ecNumber evidence="4">3.1.4.4</ecNumber>
    </submittedName>
</protein>
<feature type="domain" description="Phospholipase D N-terminal" evidence="3">
    <location>
        <begin position="44"/>
        <end position="132"/>
    </location>
</feature>
<accession>A0A1R4B514</accession>
<dbReference type="PROSITE" id="PS51257">
    <property type="entry name" value="PROKAR_LIPOPROTEIN"/>
    <property type="match status" value="1"/>
</dbReference>
<dbReference type="Proteomes" id="UP000189475">
    <property type="component" value="Unassembled WGS sequence"/>
</dbReference>
<proteinExistence type="predicted"/>
<dbReference type="GO" id="GO:0046872">
    <property type="term" value="F:metal ion binding"/>
    <property type="evidence" value="ECO:0007669"/>
    <property type="project" value="InterPro"/>
</dbReference>
<evidence type="ECO:0000313" key="4">
    <source>
        <dbReference type="EMBL" id="SJL84000.1"/>
    </source>
</evidence>
<gene>
    <name evidence="4" type="primary">pld</name>
    <name evidence="4" type="ORF">VPAL9027_01980</name>
</gene>
<dbReference type="InterPro" id="IPR052900">
    <property type="entry name" value="Phospholipid_Metab_Enz"/>
</dbReference>
<dbReference type="OrthoDB" id="327733at2"/>
<evidence type="ECO:0000313" key="5">
    <source>
        <dbReference type="Proteomes" id="UP000189475"/>
    </source>
</evidence>
<dbReference type="Gene3D" id="2.60.40.380">
    <property type="entry name" value="Purple acid phosphatase-like, N-terminal"/>
    <property type="match status" value="1"/>
</dbReference>
<dbReference type="InterPro" id="IPR006311">
    <property type="entry name" value="TAT_signal"/>
</dbReference>
<evidence type="ECO:0000259" key="2">
    <source>
        <dbReference type="Pfam" id="PF09423"/>
    </source>
</evidence>
<evidence type="ECO:0000256" key="1">
    <source>
        <dbReference type="ARBA" id="ARBA00022729"/>
    </source>
</evidence>
<dbReference type="InterPro" id="IPR032093">
    <property type="entry name" value="PhoD_N"/>
</dbReference>
<keyword evidence="4" id="KW-0378">Hydrolase</keyword>
<name>A0A1R4B514_9VIBR</name>
<keyword evidence="5" id="KW-1185">Reference proteome</keyword>
<dbReference type="InterPro" id="IPR018946">
    <property type="entry name" value="PhoD-like_MPP"/>
</dbReference>
<dbReference type="Gene3D" id="3.60.21.70">
    <property type="entry name" value="PhoD-like phosphatase"/>
    <property type="match status" value="1"/>
</dbReference>
<dbReference type="PANTHER" id="PTHR43606:SF2">
    <property type="entry name" value="ALKALINE PHOSPHATASE FAMILY PROTEIN (AFU_ORTHOLOGUE AFUA_5G03860)"/>
    <property type="match status" value="1"/>
</dbReference>
<reference evidence="4 5" key="1">
    <citation type="submission" date="2017-02" db="EMBL/GenBank/DDBJ databases">
        <authorList>
            <person name="Peterson S.W."/>
        </authorList>
    </citation>
    <scope>NUCLEOTIDE SEQUENCE [LARGE SCALE GENOMIC DNA]</scope>
    <source>
        <strain evidence="4 5">CECT 9027</strain>
    </source>
</reference>
<dbReference type="InterPro" id="IPR038607">
    <property type="entry name" value="PhoD-like_sf"/>
</dbReference>
<dbReference type="EC" id="3.1.4.4" evidence="4"/>
<organism evidence="4 5">
    <name type="scientific">Vibrio palustris</name>
    <dbReference type="NCBI Taxonomy" id="1918946"/>
    <lineage>
        <taxon>Bacteria</taxon>
        <taxon>Pseudomonadati</taxon>
        <taxon>Pseudomonadota</taxon>
        <taxon>Gammaproteobacteria</taxon>
        <taxon>Vibrionales</taxon>
        <taxon>Vibrionaceae</taxon>
        <taxon>Vibrio</taxon>
    </lineage>
</organism>
<dbReference type="GO" id="GO:0003993">
    <property type="term" value="F:acid phosphatase activity"/>
    <property type="evidence" value="ECO:0007669"/>
    <property type="project" value="InterPro"/>
</dbReference>
<feature type="domain" description="PhoD-like phosphatase metallophosphatase" evidence="2">
    <location>
        <begin position="143"/>
        <end position="552"/>
    </location>
</feature>
<dbReference type="EMBL" id="FUFT01000005">
    <property type="protein sequence ID" value="SJL84000.1"/>
    <property type="molecule type" value="Genomic_DNA"/>
</dbReference>
<dbReference type="AlphaFoldDB" id="A0A1R4B514"/>
<keyword evidence="1" id="KW-0732">Signal</keyword>
<dbReference type="InterPro" id="IPR029052">
    <property type="entry name" value="Metallo-depent_PP-like"/>
</dbReference>
<dbReference type="PROSITE" id="PS51318">
    <property type="entry name" value="TAT"/>
    <property type="match status" value="1"/>
</dbReference>
<evidence type="ECO:0000259" key="3">
    <source>
        <dbReference type="Pfam" id="PF16655"/>
    </source>
</evidence>
<dbReference type="Pfam" id="PF16655">
    <property type="entry name" value="PhoD_N"/>
    <property type="match status" value="1"/>
</dbReference>
<dbReference type="GO" id="GO:0004630">
    <property type="term" value="F:phospholipase D activity"/>
    <property type="evidence" value="ECO:0007669"/>
    <property type="project" value="UniProtKB-EC"/>
</dbReference>
<dbReference type="SUPFAM" id="SSF56300">
    <property type="entry name" value="Metallo-dependent phosphatases"/>
    <property type="match status" value="1"/>
</dbReference>
<dbReference type="RefSeq" id="WP_077314399.1">
    <property type="nucleotide sequence ID" value="NZ_AP024888.1"/>
</dbReference>
<dbReference type="Pfam" id="PF09423">
    <property type="entry name" value="PhoD"/>
    <property type="match status" value="1"/>
</dbReference>
<dbReference type="InterPro" id="IPR008963">
    <property type="entry name" value="Purple_acid_Pase-like_N"/>
</dbReference>
<sequence length="587" mass="65638">MTHTLSRRRFLELSAKGFGAAVVSYGLMGCKHNTTDTVPASFEHGIASGDPLTDSVILWTRVTPQGEGDVVVAWEVALDPQFTQMVTTGDTVTNSERDYTVKVDATGLSAGTTYYYRFMTNDNRSRVGTTKTLPTGHVESVKLAVVSCSNYPAGFFNVYALAAQQDDLDALLHLGDYIYEYGRGDYASDNAKQMDREVLPPTELFTLSDYRTRYAQYHTDPSLQDVHAKVPFIAIWDDHEVANDTWKDGAENHNEGEGDFDVRKDAATQAYFEWLPIRPWSEGNHEDIYRSFKFGDLLDLHMLDTRLLARDKQYEYSAFVDGTGNIDTDALYTAINDENRTILGQTQMAWLQNQLQISTGKWQVIGQQIMMGRMLLPAAIATQQLSISEYSQLGTLATLAQRVDNNDSTLTQQERDQVAANRHKLTPEIMRLLQLPSIPYNLDAWDGYGYDREVILETIRDLNVNAIVLAGDTHNAWANNLTDENGNPVAVEFATSSVSSPGMEQYLGFAPQDAAIYEQAVVDMVSQLQYANMRDRGYLLLTVTPDRADATWYFVDTISSPAFSEFSERRAAAHVEIGQPTIMIDNA</sequence>
<dbReference type="STRING" id="1918946.VPAL9027_01980"/>
<dbReference type="SUPFAM" id="SSF49363">
    <property type="entry name" value="Purple acid phosphatase, N-terminal domain"/>
    <property type="match status" value="1"/>
</dbReference>